<dbReference type="EMBL" id="JYDT01000054">
    <property type="protein sequence ID" value="KRY87557.1"/>
    <property type="molecule type" value="Genomic_DNA"/>
</dbReference>
<accession>A0A0V1FNT3</accession>
<dbReference type="Proteomes" id="UP000054995">
    <property type="component" value="Unassembled WGS sequence"/>
</dbReference>
<protein>
    <submittedName>
        <fullName evidence="1">Uncharacterized protein</fullName>
    </submittedName>
</protein>
<comment type="caution">
    <text evidence="1">The sequence shown here is derived from an EMBL/GenBank/DDBJ whole genome shotgun (WGS) entry which is preliminary data.</text>
</comment>
<gene>
    <name evidence="1" type="ORF">T4D_848</name>
</gene>
<evidence type="ECO:0000313" key="1">
    <source>
        <dbReference type="EMBL" id="KRY87557.1"/>
    </source>
</evidence>
<evidence type="ECO:0000313" key="2">
    <source>
        <dbReference type="Proteomes" id="UP000054995"/>
    </source>
</evidence>
<keyword evidence="2" id="KW-1185">Reference proteome</keyword>
<sequence>MIGIPYSDTFATFYSVFITFEIRTLKLERNVERCRNVVYWSLVNANSIEKDGKQSFLEI</sequence>
<name>A0A0V1FNT3_TRIPS</name>
<dbReference type="AlphaFoldDB" id="A0A0V1FNT3"/>
<proteinExistence type="predicted"/>
<organism evidence="1 2">
    <name type="scientific">Trichinella pseudospiralis</name>
    <name type="common">Parasitic roundworm</name>
    <dbReference type="NCBI Taxonomy" id="6337"/>
    <lineage>
        <taxon>Eukaryota</taxon>
        <taxon>Metazoa</taxon>
        <taxon>Ecdysozoa</taxon>
        <taxon>Nematoda</taxon>
        <taxon>Enoplea</taxon>
        <taxon>Dorylaimia</taxon>
        <taxon>Trichinellida</taxon>
        <taxon>Trichinellidae</taxon>
        <taxon>Trichinella</taxon>
    </lineage>
</organism>
<reference evidence="1 2" key="1">
    <citation type="submission" date="2015-01" db="EMBL/GenBank/DDBJ databases">
        <title>Evolution of Trichinella species and genotypes.</title>
        <authorList>
            <person name="Korhonen P.K."/>
            <person name="Edoardo P."/>
            <person name="Giuseppe L.R."/>
            <person name="Gasser R.B."/>
        </authorList>
    </citation>
    <scope>NUCLEOTIDE SEQUENCE [LARGE SCALE GENOMIC DNA]</scope>
    <source>
        <strain evidence="1">ISS470</strain>
    </source>
</reference>